<dbReference type="InterPro" id="IPR051735">
    <property type="entry name" value="CFEM_domain"/>
</dbReference>
<evidence type="ECO:0000256" key="6">
    <source>
        <dbReference type="ARBA" id="ARBA00022617"/>
    </source>
</evidence>
<dbReference type="PANTHER" id="PTHR37928:SF2">
    <property type="entry name" value="GPI ANCHORED CFEM DOMAIN PROTEIN (AFU_ORTHOLOGUE AFUA_6G10580)"/>
    <property type="match status" value="1"/>
</dbReference>
<feature type="compositionally biased region" description="Low complexity" evidence="14">
    <location>
        <begin position="106"/>
        <end position="154"/>
    </location>
</feature>
<evidence type="ECO:0000256" key="1">
    <source>
        <dbReference type="ARBA" id="ARBA00004609"/>
    </source>
</evidence>
<gene>
    <name evidence="17" type="ORF">M408DRAFT_333413</name>
</gene>
<feature type="compositionally biased region" description="Polar residues" evidence="14">
    <location>
        <begin position="155"/>
        <end position="188"/>
    </location>
</feature>
<evidence type="ECO:0000256" key="3">
    <source>
        <dbReference type="ARBA" id="ARBA00010031"/>
    </source>
</evidence>
<evidence type="ECO:0000256" key="9">
    <source>
        <dbReference type="ARBA" id="ARBA00023004"/>
    </source>
</evidence>
<keyword evidence="7" id="KW-0479">Metal-binding</keyword>
<evidence type="ECO:0000256" key="10">
    <source>
        <dbReference type="ARBA" id="ARBA00023136"/>
    </source>
</evidence>
<evidence type="ECO:0000256" key="12">
    <source>
        <dbReference type="ARBA" id="ARBA00023180"/>
    </source>
</evidence>
<keyword evidence="11" id="KW-1015">Disulfide bond</keyword>
<dbReference type="OrthoDB" id="3250507at2759"/>
<dbReference type="GO" id="GO:0046872">
    <property type="term" value="F:metal ion binding"/>
    <property type="evidence" value="ECO:0007669"/>
    <property type="project" value="UniProtKB-KW"/>
</dbReference>
<feature type="domain" description="CFEM" evidence="16">
    <location>
        <begin position="1"/>
        <end position="117"/>
    </location>
</feature>
<evidence type="ECO:0000259" key="16">
    <source>
        <dbReference type="PROSITE" id="PS52012"/>
    </source>
</evidence>
<keyword evidence="4" id="KW-1003">Cell membrane</keyword>
<dbReference type="PANTHER" id="PTHR37928">
    <property type="entry name" value="CFEM DOMAIN PROTEIN (AFU_ORTHOLOGUE AFUA_6G14090)"/>
    <property type="match status" value="1"/>
</dbReference>
<evidence type="ECO:0000313" key="18">
    <source>
        <dbReference type="Proteomes" id="UP000054097"/>
    </source>
</evidence>
<dbReference type="EMBL" id="KN824381">
    <property type="protein sequence ID" value="KIM21494.1"/>
    <property type="molecule type" value="Genomic_DNA"/>
</dbReference>
<dbReference type="GO" id="GO:0005576">
    <property type="term" value="C:extracellular region"/>
    <property type="evidence" value="ECO:0007669"/>
    <property type="project" value="UniProtKB-SubCell"/>
</dbReference>
<evidence type="ECO:0000256" key="2">
    <source>
        <dbReference type="ARBA" id="ARBA00004613"/>
    </source>
</evidence>
<organism evidence="17 18">
    <name type="scientific">Serendipita vermifera MAFF 305830</name>
    <dbReference type="NCBI Taxonomy" id="933852"/>
    <lineage>
        <taxon>Eukaryota</taxon>
        <taxon>Fungi</taxon>
        <taxon>Dikarya</taxon>
        <taxon>Basidiomycota</taxon>
        <taxon>Agaricomycotina</taxon>
        <taxon>Agaricomycetes</taxon>
        <taxon>Sebacinales</taxon>
        <taxon>Serendipitaceae</taxon>
        <taxon>Serendipita</taxon>
    </lineage>
</organism>
<protein>
    <recommendedName>
        <fullName evidence="16">CFEM domain-containing protein</fullName>
    </recommendedName>
</protein>
<dbReference type="InterPro" id="IPR008427">
    <property type="entry name" value="Extracellular_membr_CFEM_dom"/>
</dbReference>
<dbReference type="STRING" id="933852.A0A0C3AN91"/>
<feature type="region of interest" description="Disordered" evidence="14">
    <location>
        <begin position="224"/>
        <end position="339"/>
    </location>
</feature>
<feature type="compositionally biased region" description="Polar residues" evidence="14">
    <location>
        <begin position="224"/>
        <end position="239"/>
    </location>
</feature>
<comment type="subcellular location">
    <subcellularLocation>
        <location evidence="1">Cell membrane</location>
        <topology evidence="1">Lipid-anchor</topology>
        <topology evidence="1">GPI-anchor</topology>
    </subcellularLocation>
    <subcellularLocation>
        <location evidence="2">Secreted</location>
    </subcellularLocation>
</comment>
<keyword evidence="18" id="KW-1185">Reference proteome</keyword>
<keyword evidence="10 15" id="KW-0472">Membrane</keyword>
<keyword evidence="5" id="KW-0964">Secreted</keyword>
<accession>A0A0C3AN91</accession>
<feature type="compositionally biased region" description="Polar residues" evidence="14">
    <location>
        <begin position="325"/>
        <end position="334"/>
    </location>
</feature>
<dbReference type="Pfam" id="PF05730">
    <property type="entry name" value="CFEM"/>
    <property type="match status" value="1"/>
</dbReference>
<dbReference type="AlphaFoldDB" id="A0A0C3AN91"/>
<dbReference type="PROSITE" id="PS52012">
    <property type="entry name" value="CFEM"/>
    <property type="match status" value="1"/>
</dbReference>
<reference evidence="18" key="2">
    <citation type="submission" date="2015-01" db="EMBL/GenBank/DDBJ databases">
        <title>Evolutionary Origins and Diversification of the Mycorrhizal Mutualists.</title>
        <authorList>
            <consortium name="DOE Joint Genome Institute"/>
            <consortium name="Mycorrhizal Genomics Consortium"/>
            <person name="Kohler A."/>
            <person name="Kuo A."/>
            <person name="Nagy L.G."/>
            <person name="Floudas D."/>
            <person name="Copeland A."/>
            <person name="Barry K.W."/>
            <person name="Cichocki N."/>
            <person name="Veneault-Fourrey C."/>
            <person name="LaButti K."/>
            <person name="Lindquist E.A."/>
            <person name="Lipzen A."/>
            <person name="Lundell T."/>
            <person name="Morin E."/>
            <person name="Murat C."/>
            <person name="Riley R."/>
            <person name="Ohm R."/>
            <person name="Sun H."/>
            <person name="Tunlid A."/>
            <person name="Henrissat B."/>
            <person name="Grigoriev I.V."/>
            <person name="Hibbett D.S."/>
            <person name="Martin F."/>
        </authorList>
    </citation>
    <scope>NUCLEOTIDE SEQUENCE [LARGE SCALE GENOMIC DNA]</scope>
    <source>
        <strain evidence="18">MAFF 305830</strain>
    </source>
</reference>
<feature type="compositionally biased region" description="Pro residues" evidence="14">
    <location>
        <begin position="304"/>
        <end position="314"/>
    </location>
</feature>
<dbReference type="Proteomes" id="UP000054097">
    <property type="component" value="Unassembled WGS sequence"/>
</dbReference>
<evidence type="ECO:0000256" key="14">
    <source>
        <dbReference type="SAM" id="MobiDB-lite"/>
    </source>
</evidence>
<name>A0A0C3AN91_SERVB</name>
<keyword evidence="12" id="KW-0325">Glycoprotein</keyword>
<comment type="similarity">
    <text evidence="3">Belongs to the RBT5 family.</text>
</comment>
<proteinExistence type="inferred from homology"/>
<dbReference type="GO" id="GO:0005886">
    <property type="term" value="C:plasma membrane"/>
    <property type="evidence" value="ECO:0007669"/>
    <property type="project" value="UniProtKB-SubCell"/>
</dbReference>
<evidence type="ECO:0000256" key="4">
    <source>
        <dbReference type="ARBA" id="ARBA00022475"/>
    </source>
</evidence>
<keyword evidence="8" id="KW-0732">Signal</keyword>
<reference evidence="17 18" key="1">
    <citation type="submission" date="2014-04" db="EMBL/GenBank/DDBJ databases">
        <authorList>
            <consortium name="DOE Joint Genome Institute"/>
            <person name="Kuo A."/>
            <person name="Zuccaro A."/>
            <person name="Kohler A."/>
            <person name="Nagy L.G."/>
            <person name="Floudas D."/>
            <person name="Copeland A."/>
            <person name="Barry K.W."/>
            <person name="Cichocki N."/>
            <person name="Veneault-Fourrey C."/>
            <person name="LaButti K."/>
            <person name="Lindquist E.A."/>
            <person name="Lipzen A."/>
            <person name="Lundell T."/>
            <person name="Morin E."/>
            <person name="Murat C."/>
            <person name="Sun H."/>
            <person name="Tunlid A."/>
            <person name="Henrissat B."/>
            <person name="Grigoriev I.V."/>
            <person name="Hibbett D.S."/>
            <person name="Martin F."/>
            <person name="Nordberg H.P."/>
            <person name="Cantor M.N."/>
            <person name="Hua S.X."/>
        </authorList>
    </citation>
    <scope>NUCLEOTIDE SEQUENCE [LARGE SCALE GENOMIC DNA]</scope>
    <source>
        <strain evidence="17 18">MAFF 305830</strain>
    </source>
</reference>
<feature type="region of interest" description="Disordered" evidence="14">
    <location>
        <begin position="103"/>
        <end position="188"/>
    </location>
</feature>
<feature type="transmembrane region" description="Helical" evidence="15">
    <location>
        <begin position="193"/>
        <end position="214"/>
    </location>
</feature>
<evidence type="ECO:0000256" key="7">
    <source>
        <dbReference type="ARBA" id="ARBA00022723"/>
    </source>
</evidence>
<evidence type="ECO:0000256" key="8">
    <source>
        <dbReference type="ARBA" id="ARBA00022729"/>
    </source>
</evidence>
<evidence type="ECO:0000256" key="15">
    <source>
        <dbReference type="SAM" id="Phobius"/>
    </source>
</evidence>
<evidence type="ECO:0000256" key="5">
    <source>
        <dbReference type="ARBA" id="ARBA00022525"/>
    </source>
</evidence>
<keyword evidence="15" id="KW-1133">Transmembrane helix</keyword>
<keyword evidence="13" id="KW-0449">Lipoprotein</keyword>
<keyword evidence="9" id="KW-0408">Iron</keyword>
<evidence type="ECO:0000256" key="11">
    <source>
        <dbReference type="ARBA" id="ARBA00023157"/>
    </source>
</evidence>
<dbReference type="HOGENOM" id="CLU_615633_0_0_1"/>
<keyword evidence="6" id="KW-0349">Heme</keyword>
<sequence>MLPSFIGGTSRSRRNIPYYRRQLPDLPECGNVCITNQSQVDEQRPGGCGFTNTTCHCTSAAYMQPMYNCFATACNHADEIGSYEFCDAICASVGAQIVSGLTTQDPRSATSTSTTTRTTSSSSTPSTTSNAPSTSNSSTSSSNPSSTSSASPSPGLSNIPTPTYSTPTSLESSISTSTHLANETASPAPNTGAIVGGLVAGIAVLALLIFGLWLRRRRNRLKESPSTIQLTDKSPNIGLTTPYEGPISETPLPFRSGSKQPLHIPASASNQPYAIPESGIGASETDDEQPRRPTSTVITAETELPPPAYQPSPPAHQLTRGRGAGTTSTDSPNPFASYAESLNDGAEERIYNDDISRFCSANRDLISPTLENKLRAAHWLPSDDPNEMPAERWRTAYGVEFFELKRIQEAYSRSSDGGSRVTSKGS</sequence>
<keyword evidence="15" id="KW-0812">Transmembrane</keyword>
<evidence type="ECO:0000313" key="17">
    <source>
        <dbReference type="EMBL" id="KIM21494.1"/>
    </source>
</evidence>
<evidence type="ECO:0000256" key="13">
    <source>
        <dbReference type="ARBA" id="ARBA00023288"/>
    </source>
</evidence>